<dbReference type="Proteomes" id="UP000030665">
    <property type="component" value="Unassembled WGS sequence"/>
</dbReference>
<name>A0A077YYD7_TRITR</name>
<keyword evidence="1" id="KW-0472">Membrane</keyword>
<reference evidence="3" key="1">
    <citation type="submission" date="2014-01" db="EMBL/GenBank/DDBJ databases">
        <authorList>
            <person name="Aslett M."/>
        </authorList>
    </citation>
    <scope>NUCLEOTIDE SEQUENCE</scope>
</reference>
<evidence type="ECO:0000256" key="1">
    <source>
        <dbReference type="SAM" id="Phobius"/>
    </source>
</evidence>
<dbReference type="OrthoDB" id="5916990at2759"/>
<gene>
    <name evidence="3" type="ORF">TTRE_0000136501</name>
</gene>
<keyword evidence="2" id="KW-0732">Signal</keyword>
<keyword evidence="4" id="KW-1185">Reference proteome</keyword>
<dbReference type="EMBL" id="HG805841">
    <property type="protein sequence ID" value="CDW53102.1"/>
    <property type="molecule type" value="Genomic_DNA"/>
</dbReference>
<evidence type="ECO:0000313" key="4">
    <source>
        <dbReference type="Proteomes" id="UP000030665"/>
    </source>
</evidence>
<feature type="transmembrane region" description="Helical" evidence="1">
    <location>
        <begin position="101"/>
        <end position="126"/>
    </location>
</feature>
<proteinExistence type="predicted"/>
<protein>
    <submittedName>
        <fullName evidence="3">Uncharacterized protein</fullName>
    </submittedName>
</protein>
<keyword evidence="1" id="KW-0812">Transmembrane</keyword>
<reference evidence="3" key="2">
    <citation type="submission" date="2014-03" db="EMBL/GenBank/DDBJ databases">
        <title>The whipworm genome and dual-species transcriptomics of an intimate host-pathogen interaction.</title>
        <authorList>
            <person name="Foth B.J."/>
            <person name="Tsai I.J."/>
            <person name="Reid A.J."/>
            <person name="Bancroft A.J."/>
            <person name="Nichol S."/>
            <person name="Tracey A."/>
            <person name="Holroyd N."/>
            <person name="Cotton J.A."/>
            <person name="Stanley E.J."/>
            <person name="Zarowiecki M."/>
            <person name="Liu J.Z."/>
            <person name="Huckvale T."/>
            <person name="Cooper P.J."/>
            <person name="Grencis R.K."/>
            <person name="Berriman M."/>
        </authorList>
    </citation>
    <scope>NUCLEOTIDE SEQUENCE [LARGE SCALE GENOMIC DNA]</scope>
</reference>
<evidence type="ECO:0000313" key="3">
    <source>
        <dbReference type="EMBL" id="CDW53102.1"/>
    </source>
</evidence>
<evidence type="ECO:0000256" key="2">
    <source>
        <dbReference type="SAM" id="SignalP"/>
    </source>
</evidence>
<feature type="chain" id="PRO_5001728306" evidence="2">
    <location>
        <begin position="18"/>
        <end position="175"/>
    </location>
</feature>
<keyword evidence="1" id="KW-1133">Transmembrane helix</keyword>
<organism evidence="3 4">
    <name type="scientific">Trichuris trichiura</name>
    <name type="common">Whipworm</name>
    <name type="synonym">Trichocephalus trichiurus</name>
    <dbReference type="NCBI Taxonomy" id="36087"/>
    <lineage>
        <taxon>Eukaryota</taxon>
        <taxon>Metazoa</taxon>
        <taxon>Ecdysozoa</taxon>
        <taxon>Nematoda</taxon>
        <taxon>Enoplea</taxon>
        <taxon>Dorylaimia</taxon>
        <taxon>Trichinellida</taxon>
        <taxon>Trichuridae</taxon>
        <taxon>Trichuris</taxon>
    </lineage>
</organism>
<feature type="signal peptide" evidence="2">
    <location>
        <begin position="1"/>
        <end position="17"/>
    </location>
</feature>
<accession>A0A077YYD7</accession>
<dbReference type="AlphaFoldDB" id="A0A077YYD7"/>
<sequence length="175" mass="19174">MLFATLLFFFNVRQSSGKKIDLSLLQLYSPLCIGDRCGGQTVTLSSSNSSVRPLSIFIQPYTCPAPGVPQHWTSCCDPPSHNCCRVPGKEPSNLFEIDQTAGIFVAAGVIIVCVVTAVVLILCCCWERCPLYLICRTEAKPDYIATGDEVVYSAMPTENEEDLKLYAPNQRTTVA</sequence>